<dbReference type="GeneID" id="64701502"/>
<proteinExistence type="predicted"/>
<dbReference type="EMBL" id="JABBWM010000125">
    <property type="protein sequence ID" value="KAG2088072.1"/>
    <property type="molecule type" value="Genomic_DNA"/>
</dbReference>
<keyword evidence="4" id="KW-1185">Reference proteome</keyword>
<gene>
    <name evidence="3" type="ORF">F5147DRAFT_727201</name>
</gene>
<feature type="region of interest" description="Disordered" evidence="1">
    <location>
        <begin position="27"/>
        <end position="49"/>
    </location>
</feature>
<protein>
    <recommendedName>
        <fullName evidence="5">Secreted protein</fullName>
    </recommendedName>
</protein>
<feature type="compositionally biased region" description="Polar residues" evidence="1">
    <location>
        <begin position="29"/>
        <end position="49"/>
    </location>
</feature>
<feature type="signal peptide" evidence="2">
    <location>
        <begin position="1"/>
        <end position="23"/>
    </location>
</feature>
<evidence type="ECO:0000256" key="1">
    <source>
        <dbReference type="SAM" id="MobiDB-lite"/>
    </source>
</evidence>
<reference evidence="3" key="1">
    <citation type="journal article" date="2020" name="New Phytol.">
        <title>Comparative genomics reveals dynamic genome evolution in host specialist ectomycorrhizal fungi.</title>
        <authorList>
            <person name="Lofgren L.A."/>
            <person name="Nguyen N.H."/>
            <person name="Vilgalys R."/>
            <person name="Ruytinx J."/>
            <person name="Liao H.L."/>
            <person name="Branco S."/>
            <person name="Kuo A."/>
            <person name="LaButti K."/>
            <person name="Lipzen A."/>
            <person name="Andreopoulos W."/>
            <person name="Pangilinan J."/>
            <person name="Riley R."/>
            <person name="Hundley H."/>
            <person name="Na H."/>
            <person name="Barry K."/>
            <person name="Grigoriev I.V."/>
            <person name="Stajich J.E."/>
            <person name="Kennedy P.G."/>
        </authorList>
    </citation>
    <scope>NUCLEOTIDE SEQUENCE</scope>
    <source>
        <strain evidence="3">FC423</strain>
    </source>
</reference>
<sequence>MTGWPYVPMGFLLAAIPAPIVTSFPLESPSFSGRSASSCRANESTSSSPNRTFSFEWALMIVKLHSPPVTTTSYERVKSCGVLP</sequence>
<name>A0A9P7ES96_9AGAM</name>
<evidence type="ECO:0000313" key="3">
    <source>
        <dbReference type="EMBL" id="KAG2088072.1"/>
    </source>
</evidence>
<evidence type="ECO:0000256" key="2">
    <source>
        <dbReference type="SAM" id="SignalP"/>
    </source>
</evidence>
<keyword evidence="2" id="KW-0732">Signal</keyword>
<comment type="caution">
    <text evidence="3">The sequence shown here is derived from an EMBL/GenBank/DDBJ whole genome shotgun (WGS) entry which is preliminary data.</text>
</comment>
<dbReference type="Proteomes" id="UP000823399">
    <property type="component" value="Unassembled WGS sequence"/>
</dbReference>
<evidence type="ECO:0008006" key="5">
    <source>
        <dbReference type="Google" id="ProtNLM"/>
    </source>
</evidence>
<dbReference type="RefSeq" id="XP_041285434.1">
    <property type="nucleotide sequence ID" value="XM_041439243.1"/>
</dbReference>
<feature type="chain" id="PRO_5040514805" description="Secreted protein" evidence="2">
    <location>
        <begin position="24"/>
        <end position="84"/>
    </location>
</feature>
<dbReference type="AlphaFoldDB" id="A0A9P7ES96"/>
<accession>A0A9P7ES96</accession>
<evidence type="ECO:0000313" key="4">
    <source>
        <dbReference type="Proteomes" id="UP000823399"/>
    </source>
</evidence>
<organism evidence="3 4">
    <name type="scientific">Suillus discolor</name>
    <dbReference type="NCBI Taxonomy" id="1912936"/>
    <lineage>
        <taxon>Eukaryota</taxon>
        <taxon>Fungi</taxon>
        <taxon>Dikarya</taxon>
        <taxon>Basidiomycota</taxon>
        <taxon>Agaricomycotina</taxon>
        <taxon>Agaricomycetes</taxon>
        <taxon>Agaricomycetidae</taxon>
        <taxon>Boletales</taxon>
        <taxon>Suillineae</taxon>
        <taxon>Suillaceae</taxon>
        <taxon>Suillus</taxon>
    </lineage>
</organism>